<evidence type="ECO:0000256" key="1">
    <source>
        <dbReference type="SAM" id="Coils"/>
    </source>
</evidence>
<evidence type="ECO:0000313" key="3">
    <source>
        <dbReference type="EMBL" id="KAL3234856.1"/>
    </source>
</evidence>
<accession>A0ABR4NZU5</accession>
<name>A0ABR4NZU5_9SACH</name>
<proteinExistence type="predicted"/>
<evidence type="ECO:0000313" key="4">
    <source>
        <dbReference type="Proteomes" id="UP001623330"/>
    </source>
</evidence>
<protein>
    <recommendedName>
        <fullName evidence="5">Splicing factor YJU2</fullName>
    </recommendedName>
</protein>
<comment type="caution">
    <text evidence="3">The sequence shown here is derived from an EMBL/GenBank/DDBJ whole genome shotgun (WGS) entry which is preliminary data.</text>
</comment>
<dbReference type="PANTHER" id="PTHR12111">
    <property type="entry name" value="SPLICING FACTOR YJU2"/>
    <property type="match status" value="1"/>
</dbReference>
<dbReference type="InterPro" id="IPR007590">
    <property type="entry name" value="Saf4/Yju2"/>
</dbReference>
<evidence type="ECO:0000256" key="2">
    <source>
        <dbReference type="SAM" id="MobiDB-lite"/>
    </source>
</evidence>
<dbReference type="PANTHER" id="PTHR12111:SF1">
    <property type="entry name" value="SPLICING FACTOR YJU2"/>
    <property type="match status" value="1"/>
</dbReference>
<reference evidence="3 4" key="1">
    <citation type="submission" date="2024-05" db="EMBL/GenBank/DDBJ databases">
        <title>Long read based assembly of the Candida bracarensis genome reveals expanded adhesin content.</title>
        <authorList>
            <person name="Marcet-Houben M."/>
            <person name="Ksiezopolska E."/>
            <person name="Gabaldon T."/>
        </authorList>
    </citation>
    <scope>NUCLEOTIDE SEQUENCE [LARGE SCALE GENOMIC DNA]</scope>
    <source>
        <strain evidence="3 4">CBM6</strain>
    </source>
</reference>
<dbReference type="Proteomes" id="UP001623330">
    <property type="component" value="Unassembled WGS sequence"/>
</dbReference>
<organism evidence="3 4">
    <name type="scientific">Nakaseomyces bracarensis</name>
    <dbReference type="NCBI Taxonomy" id="273131"/>
    <lineage>
        <taxon>Eukaryota</taxon>
        <taxon>Fungi</taxon>
        <taxon>Dikarya</taxon>
        <taxon>Ascomycota</taxon>
        <taxon>Saccharomycotina</taxon>
        <taxon>Saccharomycetes</taxon>
        <taxon>Saccharomycetales</taxon>
        <taxon>Saccharomycetaceae</taxon>
        <taxon>Nakaseomyces</taxon>
    </lineage>
</organism>
<keyword evidence="4" id="KW-1185">Reference proteome</keyword>
<feature type="region of interest" description="Disordered" evidence="2">
    <location>
        <begin position="223"/>
        <end position="243"/>
    </location>
</feature>
<sequence length="261" mass="29757">MSERKAINKYYPPDYDPAKAEKLARSMSKKLKSSDRNESSIRLMTPFSMRCLKCDEYIPKSRKFNGKKKVLDEKYLGSIKMFQFTIRCPQCANTISFRTDPKSSDYVMVVGGVRNYVQRKDEEDKAKKETLQETLERLAREKELEESDGKGLPSGKGKMELLEDRLSKLQKQQKDAETLEKLIEKNQQKLELSEKLTFSTLQPETAIEDNALNKAVANAFASENSQGTVISPPSAPPPLQKPKITMKIKKKSLGIVKKRNK</sequence>
<dbReference type="Pfam" id="PF04502">
    <property type="entry name" value="Saf4_Yju2"/>
    <property type="match status" value="1"/>
</dbReference>
<evidence type="ECO:0008006" key="5">
    <source>
        <dbReference type="Google" id="ProtNLM"/>
    </source>
</evidence>
<dbReference type="EMBL" id="JBEVYD010000002">
    <property type="protein sequence ID" value="KAL3234856.1"/>
    <property type="molecule type" value="Genomic_DNA"/>
</dbReference>
<gene>
    <name evidence="3" type="ORF">RNJ44_02644</name>
</gene>
<feature type="coiled-coil region" evidence="1">
    <location>
        <begin position="121"/>
        <end position="196"/>
    </location>
</feature>
<keyword evidence="1" id="KW-0175">Coiled coil</keyword>